<evidence type="ECO:0000313" key="1">
    <source>
        <dbReference type="EMBL" id="GFY24424.1"/>
    </source>
</evidence>
<dbReference type="GO" id="GO:0003676">
    <property type="term" value="F:nucleic acid binding"/>
    <property type="evidence" value="ECO:0007669"/>
    <property type="project" value="InterPro"/>
</dbReference>
<accession>A0A8X7BB51</accession>
<gene>
    <name evidence="1" type="primary">NCL1_53147</name>
    <name evidence="1" type="ORF">TNCV_1014721</name>
</gene>
<keyword evidence="2" id="KW-1185">Reference proteome</keyword>
<dbReference type="Gene3D" id="3.30.420.10">
    <property type="entry name" value="Ribonuclease H-like superfamily/Ribonuclease H"/>
    <property type="match status" value="1"/>
</dbReference>
<dbReference type="EMBL" id="BMAU01021369">
    <property type="protein sequence ID" value="GFY24424.1"/>
    <property type="molecule type" value="Genomic_DNA"/>
</dbReference>
<name>A0A8X7BB51_TRICX</name>
<organism evidence="1 2">
    <name type="scientific">Trichonephila clavipes</name>
    <name type="common">Golden silk orbweaver</name>
    <name type="synonym">Nephila clavipes</name>
    <dbReference type="NCBI Taxonomy" id="2585209"/>
    <lineage>
        <taxon>Eukaryota</taxon>
        <taxon>Metazoa</taxon>
        <taxon>Ecdysozoa</taxon>
        <taxon>Arthropoda</taxon>
        <taxon>Chelicerata</taxon>
        <taxon>Arachnida</taxon>
        <taxon>Araneae</taxon>
        <taxon>Araneomorphae</taxon>
        <taxon>Entelegynae</taxon>
        <taxon>Araneoidea</taxon>
        <taxon>Nephilidae</taxon>
        <taxon>Trichonephila</taxon>
    </lineage>
</organism>
<comment type="caution">
    <text evidence="1">The sequence shown here is derived from an EMBL/GenBank/DDBJ whole genome shotgun (WGS) entry which is preliminary data.</text>
</comment>
<dbReference type="AlphaFoldDB" id="A0A8X7BB51"/>
<reference evidence="1" key="1">
    <citation type="submission" date="2020-08" db="EMBL/GenBank/DDBJ databases">
        <title>Multicomponent nature underlies the extraordinary mechanical properties of spider dragline silk.</title>
        <authorList>
            <person name="Kono N."/>
            <person name="Nakamura H."/>
            <person name="Mori M."/>
            <person name="Yoshida Y."/>
            <person name="Ohtoshi R."/>
            <person name="Malay A.D."/>
            <person name="Moran D.A.P."/>
            <person name="Tomita M."/>
            <person name="Numata K."/>
            <person name="Arakawa K."/>
        </authorList>
    </citation>
    <scope>NUCLEOTIDE SEQUENCE</scope>
</reference>
<sequence length="183" mass="20360">MTVSRIWNRWVQDGNTECRAGSQRPPITSSREDRHVTCMALMYRAATSRTLSQELGSFARQVSARTVRRRFPAAWTLSSDIMAAATLDAASQIGASSIDNSRPHVSSIVRTFLDTENVRLSLWPARSPDLSPLENVCSMVAERLARHHTPVTTVDKLWDHVEAARSSVPVHAMQSRFDSMPGV</sequence>
<dbReference type="Proteomes" id="UP000887159">
    <property type="component" value="Unassembled WGS sequence"/>
</dbReference>
<evidence type="ECO:0000313" key="2">
    <source>
        <dbReference type="Proteomes" id="UP000887159"/>
    </source>
</evidence>
<proteinExistence type="predicted"/>
<dbReference type="InterPro" id="IPR036397">
    <property type="entry name" value="RNaseH_sf"/>
</dbReference>
<protein>
    <submittedName>
        <fullName evidence="1">HTH_Tnp_Tc3_2 domain-containing protein</fullName>
    </submittedName>
</protein>